<accession>A0ABR5Z6W7</accession>
<gene>
    <name evidence="6" type="ORF">G7026_21360</name>
</gene>
<dbReference type="PROSITE" id="PS50931">
    <property type="entry name" value="HTH_LYSR"/>
    <property type="match status" value="1"/>
</dbReference>
<evidence type="ECO:0000313" key="6">
    <source>
        <dbReference type="EMBL" id="MBA1275898.1"/>
    </source>
</evidence>
<keyword evidence="7" id="KW-1185">Reference proteome</keyword>
<reference evidence="6 7" key="1">
    <citation type="submission" date="2020-02" db="EMBL/GenBank/DDBJ databases">
        <title>Synteny-based analysis reveals conserved mechanism for high triclosan tolerance in Pseudomonas, as well as instances of horizontal transfer.</title>
        <authorList>
            <person name="Mcfarland A.G."/>
            <person name="Bertucci H.K."/>
            <person name="Litmann E."/>
            <person name="Shen J."/>
            <person name="Huttenhower C."/>
            <person name="Hartmann E.M."/>
        </authorList>
    </citation>
    <scope>NUCLEOTIDE SEQUENCE [LARGE SCALE GENOMIC DNA]</scope>
    <source>
        <strain evidence="6 7">115A1</strain>
    </source>
</reference>
<evidence type="ECO:0000256" key="1">
    <source>
        <dbReference type="ARBA" id="ARBA00009437"/>
    </source>
</evidence>
<dbReference type="RefSeq" id="WP_181073063.1">
    <property type="nucleotide sequence ID" value="NZ_JAAMRF010000013.1"/>
</dbReference>
<evidence type="ECO:0000256" key="4">
    <source>
        <dbReference type="ARBA" id="ARBA00023163"/>
    </source>
</evidence>
<dbReference type="CDD" id="cd08478">
    <property type="entry name" value="PBP2_CrgA"/>
    <property type="match status" value="1"/>
</dbReference>
<dbReference type="Pfam" id="PF00126">
    <property type="entry name" value="HTH_1"/>
    <property type="match status" value="1"/>
</dbReference>
<dbReference type="SUPFAM" id="SSF46785">
    <property type="entry name" value="Winged helix' DNA-binding domain"/>
    <property type="match status" value="1"/>
</dbReference>
<dbReference type="InterPro" id="IPR036388">
    <property type="entry name" value="WH-like_DNA-bd_sf"/>
</dbReference>
<dbReference type="InterPro" id="IPR005119">
    <property type="entry name" value="LysR_subst-bd"/>
</dbReference>
<feature type="domain" description="HTH lysR-type" evidence="5">
    <location>
        <begin position="3"/>
        <end position="60"/>
    </location>
</feature>
<dbReference type="Gene3D" id="1.10.10.10">
    <property type="entry name" value="Winged helix-like DNA-binding domain superfamily/Winged helix DNA-binding domain"/>
    <property type="match status" value="1"/>
</dbReference>
<sequence>MKTTLDELVAFSTVVETGSITAAAEQLAQTTSGVSRALSRLEAKLEVTLLLRTTRRLELTEEGEAFLAQARRILDSVEQAEEQMALRRQRPAGRLRVNAASPFMLHVVVPLVAGFRERYPQIELELHSSDQIIDLIEQRTDLAIRIGNLRDSTLHARPLGSSRLRVLTSPAYLARHGTPGSPEDLAEHSLLGFTQPESLNQWPLRHSLGDGLTITPAHKASSGETLRQLALAGEGLVCLSDFMTQGDRDRGDLVQVLTEDTVESRQPIHAVYYRNTALTSRITCFLDYLSAELAGQHWAQRGD</sequence>
<dbReference type="InterPro" id="IPR048071">
    <property type="entry name" value="CrgA-like_PBP2"/>
</dbReference>
<dbReference type="InterPro" id="IPR036390">
    <property type="entry name" value="WH_DNA-bd_sf"/>
</dbReference>
<evidence type="ECO:0000256" key="3">
    <source>
        <dbReference type="ARBA" id="ARBA00023125"/>
    </source>
</evidence>
<keyword evidence="3" id="KW-0238">DNA-binding</keyword>
<evidence type="ECO:0000256" key="2">
    <source>
        <dbReference type="ARBA" id="ARBA00023015"/>
    </source>
</evidence>
<organism evidence="6 7">
    <name type="scientific">Stutzerimonas azotifigens</name>
    <dbReference type="NCBI Taxonomy" id="291995"/>
    <lineage>
        <taxon>Bacteria</taxon>
        <taxon>Pseudomonadati</taxon>
        <taxon>Pseudomonadota</taxon>
        <taxon>Gammaproteobacteria</taxon>
        <taxon>Pseudomonadales</taxon>
        <taxon>Pseudomonadaceae</taxon>
        <taxon>Stutzerimonas</taxon>
    </lineage>
</organism>
<evidence type="ECO:0000313" key="7">
    <source>
        <dbReference type="Proteomes" id="UP000786387"/>
    </source>
</evidence>
<name>A0ABR5Z6W7_9GAMM</name>
<dbReference type="PANTHER" id="PTHR30537">
    <property type="entry name" value="HTH-TYPE TRANSCRIPTIONAL REGULATOR"/>
    <property type="match status" value="1"/>
</dbReference>
<proteinExistence type="inferred from homology"/>
<protein>
    <submittedName>
        <fullName evidence="6">LysR family transcriptional regulator</fullName>
    </submittedName>
</protein>
<dbReference type="Proteomes" id="UP000786387">
    <property type="component" value="Unassembled WGS sequence"/>
</dbReference>
<dbReference type="Gene3D" id="3.40.190.10">
    <property type="entry name" value="Periplasmic binding protein-like II"/>
    <property type="match status" value="2"/>
</dbReference>
<dbReference type="EMBL" id="JAAMRF010000013">
    <property type="protein sequence ID" value="MBA1275898.1"/>
    <property type="molecule type" value="Genomic_DNA"/>
</dbReference>
<comment type="caution">
    <text evidence="6">The sequence shown here is derived from an EMBL/GenBank/DDBJ whole genome shotgun (WGS) entry which is preliminary data.</text>
</comment>
<keyword evidence="4" id="KW-0804">Transcription</keyword>
<keyword evidence="2" id="KW-0805">Transcription regulation</keyword>
<dbReference type="SUPFAM" id="SSF53850">
    <property type="entry name" value="Periplasmic binding protein-like II"/>
    <property type="match status" value="1"/>
</dbReference>
<dbReference type="InterPro" id="IPR000847">
    <property type="entry name" value="LysR_HTH_N"/>
</dbReference>
<dbReference type="PANTHER" id="PTHR30537:SF20">
    <property type="entry name" value="TRANSCRIPTIONAL REGULATORY PROTEIN"/>
    <property type="match status" value="1"/>
</dbReference>
<evidence type="ECO:0000259" key="5">
    <source>
        <dbReference type="PROSITE" id="PS50931"/>
    </source>
</evidence>
<comment type="similarity">
    <text evidence="1">Belongs to the LysR transcriptional regulatory family.</text>
</comment>
<dbReference type="InterPro" id="IPR058163">
    <property type="entry name" value="LysR-type_TF_proteobact-type"/>
</dbReference>
<dbReference type="Pfam" id="PF03466">
    <property type="entry name" value="LysR_substrate"/>
    <property type="match status" value="1"/>
</dbReference>